<dbReference type="GO" id="GO:0055037">
    <property type="term" value="C:recycling endosome"/>
    <property type="evidence" value="ECO:0007669"/>
    <property type="project" value="UniProtKB-SubCell"/>
</dbReference>
<keyword evidence="11 18" id="KW-1133">Transmembrane helix</keyword>
<feature type="transmembrane region" description="Helical" evidence="18">
    <location>
        <begin position="13"/>
        <end position="39"/>
    </location>
</feature>
<evidence type="ECO:0000256" key="12">
    <source>
        <dbReference type="ARBA" id="ARBA00023018"/>
    </source>
</evidence>
<dbReference type="GO" id="GO:0048489">
    <property type="term" value="P:synaptic vesicle transport"/>
    <property type="evidence" value="ECO:0007669"/>
    <property type="project" value="TreeGrafter"/>
</dbReference>
<comment type="subcellular location">
    <subcellularLocation>
        <location evidence="5">Cytoplasmic vesicle</location>
        <location evidence="5">Autophagosome</location>
    </subcellularLocation>
    <subcellularLocation>
        <location evidence="3">Cytoplasmic vesicle</location>
        <location evidence="3">Secretory vesicle</location>
        <location evidence="3">Synaptic vesicle</location>
    </subcellularLocation>
    <subcellularLocation>
        <location evidence="4">Early endosome</location>
    </subcellularLocation>
    <subcellularLocation>
        <location evidence="6">Golgi apparatus</location>
        <location evidence="6">trans-Golgi network</location>
    </subcellularLocation>
    <subcellularLocation>
        <location evidence="7">Late endosome</location>
    </subcellularLocation>
    <subcellularLocation>
        <location evidence="1">Membrane</location>
        <topology evidence="1">Multi-pass membrane protein</topology>
    </subcellularLocation>
    <subcellularLocation>
        <location evidence="2">Recycling endosome</location>
    </subcellularLocation>
</comment>
<dbReference type="Pfam" id="PF05915">
    <property type="entry name" value="TMEM_230_134"/>
    <property type="match status" value="1"/>
</dbReference>
<evidence type="ECO:0000256" key="4">
    <source>
        <dbReference type="ARBA" id="ARBA00004412"/>
    </source>
</evidence>
<dbReference type="InterPro" id="IPR008590">
    <property type="entry name" value="TMEM_230/134"/>
</dbReference>
<evidence type="ECO:0000256" key="6">
    <source>
        <dbReference type="ARBA" id="ARBA00004601"/>
    </source>
</evidence>
<sequence length="89" mass="9962">MRALFLNNNPAKIHYKTIICATLQFLIGTTLIVTGCLLLTGYISHMGTSRIIAILIVGFLVFVPGCYHLIIICRFCRCCQSYSYSDLPD</sequence>
<evidence type="ECO:0000256" key="18">
    <source>
        <dbReference type="SAM" id="Phobius"/>
    </source>
</evidence>
<evidence type="ECO:0000256" key="15">
    <source>
        <dbReference type="ARBA" id="ARBA00023329"/>
    </source>
</evidence>
<protein>
    <recommendedName>
        <fullName evidence="17">Transmembrane protein 230</fullName>
    </recommendedName>
</protein>
<evidence type="ECO:0000256" key="14">
    <source>
        <dbReference type="ARBA" id="ARBA00023136"/>
    </source>
</evidence>
<dbReference type="Proteomes" id="UP001488838">
    <property type="component" value="Unassembled WGS sequence"/>
</dbReference>
<comment type="function">
    <text evidence="16">Involved in trafficking and recycling of synaptic vesicles.</text>
</comment>
<keyword evidence="9 18" id="KW-0812">Transmembrane</keyword>
<keyword evidence="12" id="KW-0770">Synapse</keyword>
<evidence type="ECO:0000313" key="20">
    <source>
        <dbReference type="Proteomes" id="UP001488838"/>
    </source>
</evidence>
<evidence type="ECO:0000256" key="3">
    <source>
        <dbReference type="ARBA" id="ARBA00004234"/>
    </source>
</evidence>
<keyword evidence="13" id="KW-0333">Golgi apparatus</keyword>
<dbReference type="GO" id="GO:0005770">
    <property type="term" value="C:late endosome"/>
    <property type="evidence" value="ECO:0007669"/>
    <property type="project" value="UniProtKB-SubCell"/>
</dbReference>
<evidence type="ECO:0000256" key="10">
    <source>
        <dbReference type="ARBA" id="ARBA00022753"/>
    </source>
</evidence>
<comment type="caution">
    <text evidence="19">The sequence shown here is derived from an EMBL/GenBank/DDBJ whole genome shotgun (WGS) entry which is preliminary data.</text>
</comment>
<feature type="transmembrane region" description="Helical" evidence="18">
    <location>
        <begin position="51"/>
        <end position="70"/>
    </location>
</feature>
<organism evidence="19 20">
    <name type="scientific">Myodes glareolus</name>
    <name type="common">Bank vole</name>
    <name type="synonym">Clethrionomys glareolus</name>
    <dbReference type="NCBI Taxonomy" id="447135"/>
    <lineage>
        <taxon>Eukaryota</taxon>
        <taxon>Metazoa</taxon>
        <taxon>Chordata</taxon>
        <taxon>Craniata</taxon>
        <taxon>Vertebrata</taxon>
        <taxon>Euteleostomi</taxon>
        <taxon>Mammalia</taxon>
        <taxon>Eutheria</taxon>
        <taxon>Euarchontoglires</taxon>
        <taxon>Glires</taxon>
        <taxon>Rodentia</taxon>
        <taxon>Myomorpha</taxon>
        <taxon>Muroidea</taxon>
        <taxon>Cricetidae</taxon>
        <taxon>Arvicolinae</taxon>
        <taxon>Myodes</taxon>
    </lineage>
</organism>
<comment type="similarity">
    <text evidence="8">Belongs to the TMEM134/TMEM230 family.</text>
</comment>
<dbReference type="GO" id="GO:0005794">
    <property type="term" value="C:Golgi apparatus"/>
    <property type="evidence" value="ECO:0007669"/>
    <property type="project" value="UniProtKB-SubCell"/>
</dbReference>
<evidence type="ECO:0000256" key="13">
    <source>
        <dbReference type="ARBA" id="ARBA00023034"/>
    </source>
</evidence>
<keyword evidence="15" id="KW-0968">Cytoplasmic vesicle</keyword>
<dbReference type="GO" id="GO:0008021">
    <property type="term" value="C:synaptic vesicle"/>
    <property type="evidence" value="ECO:0007669"/>
    <property type="project" value="UniProtKB-SubCell"/>
</dbReference>
<reference evidence="19 20" key="1">
    <citation type="journal article" date="2023" name="bioRxiv">
        <title>Conserved and derived expression patterns and positive selection on dental genes reveal complex evolutionary context of ever-growing rodent molars.</title>
        <authorList>
            <person name="Calamari Z.T."/>
            <person name="Song A."/>
            <person name="Cohen E."/>
            <person name="Akter M."/>
            <person name="Roy R.D."/>
            <person name="Hallikas O."/>
            <person name="Christensen M.M."/>
            <person name="Li P."/>
            <person name="Marangoni P."/>
            <person name="Jernvall J."/>
            <person name="Klein O.D."/>
        </authorList>
    </citation>
    <scope>NUCLEOTIDE SEQUENCE [LARGE SCALE GENOMIC DNA]</scope>
    <source>
        <strain evidence="19">V071</strain>
    </source>
</reference>
<dbReference type="InterPro" id="IPR044234">
    <property type="entry name" value="TMEM230"/>
</dbReference>
<dbReference type="GO" id="GO:0016020">
    <property type="term" value="C:membrane"/>
    <property type="evidence" value="ECO:0007669"/>
    <property type="project" value="UniProtKB-SubCell"/>
</dbReference>
<evidence type="ECO:0000256" key="8">
    <source>
        <dbReference type="ARBA" id="ARBA00007743"/>
    </source>
</evidence>
<evidence type="ECO:0000256" key="1">
    <source>
        <dbReference type="ARBA" id="ARBA00004141"/>
    </source>
</evidence>
<keyword evidence="14 18" id="KW-0472">Membrane</keyword>
<evidence type="ECO:0000256" key="7">
    <source>
        <dbReference type="ARBA" id="ARBA00004603"/>
    </source>
</evidence>
<dbReference type="PANTHER" id="PTHR15664:SF6">
    <property type="entry name" value="TRANSMEMBRANE PROTEIN 230"/>
    <property type="match status" value="1"/>
</dbReference>
<dbReference type="GO" id="GO:0005769">
    <property type="term" value="C:early endosome"/>
    <property type="evidence" value="ECO:0007669"/>
    <property type="project" value="UniProtKB-SubCell"/>
</dbReference>
<dbReference type="AlphaFoldDB" id="A0AAW0K978"/>
<evidence type="ECO:0000256" key="16">
    <source>
        <dbReference type="ARBA" id="ARBA00024003"/>
    </source>
</evidence>
<proteinExistence type="inferred from homology"/>
<gene>
    <name evidence="19" type="ORF">U0070_017826</name>
</gene>
<dbReference type="EMBL" id="JBBHLL010000002">
    <property type="protein sequence ID" value="KAK7835290.1"/>
    <property type="molecule type" value="Genomic_DNA"/>
</dbReference>
<dbReference type="GO" id="GO:0005776">
    <property type="term" value="C:autophagosome"/>
    <property type="evidence" value="ECO:0007669"/>
    <property type="project" value="UniProtKB-SubCell"/>
</dbReference>
<evidence type="ECO:0000313" key="19">
    <source>
        <dbReference type="EMBL" id="KAK7835290.1"/>
    </source>
</evidence>
<evidence type="ECO:0000256" key="9">
    <source>
        <dbReference type="ARBA" id="ARBA00022692"/>
    </source>
</evidence>
<evidence type="ECO:0000256" key="17">
    <source>
        <dbReference type="ARBA" id="ARBA00024088"/>
    </source>
</evidence>
<evidence type="ECO:0000256" key="11">
    <source>
        <dbReference type="ARBA" id="ARBA00022989"/>
    </source>
</evidence>
<dbReference type="PANTHER" id="PTHR15664">
    <property type="entry name" value="C20ORF30 PROTEIN"/>
    <property type="match status" value="1"/>
</dbReference>
<evidence type="ECO:0000256" key="5">
    <source>
        <dbReference type="ARBA" id="ARBA00004419"/>
    </source>
</evidence>
<name>A0AAW0K978_MYOGA</name>
<keyword evidence="20" id="KW-1185">Reference proteome</keyword>
<keyword evidence="10" id="KW-0967">Endosome</keyword>
<evidence type="ECO:0000256" key="2">
    <source>
        <dbReference type="ARBA" id="ARBA00004172"/>
    </source>
</evidence>
<accession>A0AAW0K978</accession>